<name>J0L5R0_9LACO</name>
<dbReference type="OrthoDB" id="423921at2"/>
<dbReference type="RefSeq" id="WP_003689228.1">
    <property type="nucleotide sequence ID" value="NZ_AKKT01000094.1"/>
</dbReference>
<dbReference type="InterPro" id="IPR016181">
    <property type="entry name" value="Acyl_CoA_acyltransferase"/>
</dbReference>
<dbReference type="EMBL" id="AYYH01000035">
    <property type="protein sequence ID" value="KRN09061.1"/>
    <property type="molecule type" value="Genomic_DNA"/>
</dbReference>
<dbReference type="GO" id="GO:0016747">
    <property type="term" value="F:acyltransferase activity, transferring groups other than amino-acyl groups"/>
    <property type="evidence" value="ECO:0007669"/>
    <property type="project" value="InterPro"/>
</dbReference>
<sequence length="155" mass="17645">MFKIERLTSPNALLIAQWHYQGEYEFYDMTADPEDYQELLSEESRGDSYYQVIQAGKLVGFFAVEDTNDEEAIEIGLGMAPELTGKGKGFAFATAILNYVIQLKKPQKVLFDVAEFNVRARKLYQKLGFKVVNHHDQETNGGVYPFILMAKFTGK</sequence>
<dbReference type="GeneID" id="98315443"/>
<evidence type="ECO:0000259" key="1">
    <source>
        <dbReference type="PROSITE" id="PS51186"/>
    </source>
</evidence>
<dbReference type="PATRIC" id="fig|1046596.6.peg.1518"/>
<keyword evidence="2" id="KW-0808">Transferase</keyword>
<dbReference type="PROSITE" id="PS51186">
    <property type="entry name" value="GNAT"/>
    <property type="match status" value="1"/>
</dbReference>
<dbReference type="AlphaFoldDB" id="J0L5R0"/>
<proteinExistence type="predicted"/>
<accession>J0L5R0</accession>
<dbReference type="Gene3D" id="3.40.630.30">
    <property type="match status" value="1"/>
</dbReference>
<gene>
    <name evidence="2" type="ORF">FD00_GL001436</name>
</gene>
<reference evidence="2 3" key="1">
    <citation type="journal article" date="2015" name="Genome Announc.">
        <title>Expanding the biotechnology potential of lactobacilli through comparative genomics of 213 strains and associated genera.</title>
        <authorList>
            <person name="Sun Z."/>
            <person name="Harris H.M."/>
            <person name="McCann A."/>
            <person name="Guo C."/>
            <person name="Argimon S."/>
            <person name="Zhang W."/>
            <person name="Yang X."/>
            <person name="Jeffery I.B."/>
            <person name="Cooney J.C."/>
            <person name="Kagawa T.F."/>
            <person name="Liu W."/>
            <person name="Song Y."/>
            <person name="Salvetti E."/>
            <person name="Wrobel A."/>
            <person name="Rasinkangas P."/>
            <person name="Parkhill J."/>
            <person name="Rea M.C."/>
            <person name="O'Sullivan O."/>
            <person name="Ritari J."/>
            <person name="Douillard F.P."/>
            <person name="Paul Ross R."/>
            <person name="Yang R."/>
            <person name="Briner A.E."/>
            <person name="Felis G.E."/>
            <person name="de Vos W.M."/>
            <person name="Barrangou R."/>
            <person name="Klaenhammer T.R."/>
            <person name="Caufield P.W."/>
            <person name="Cui Y."/>
            <person name="Zhang H."/>
            <person name="O'Toole P.W."/>
        </authorList>
    </citation>
    <scope>NUCLEOTIDE SEQUENCE [LARGE SCALE GENOMIC DNA]</scope>
    <source>
        <strain evidence="2 3">DSM 20444</strain>
    </source>
</reference>
<dbReference type="InterPro" id="IPR000182">
    <property type="entry name" value="GNAT_dom"/>
</dbReference>
<dbReference type="PANTHER" id="PTHR43415:SF3">
    <property type="entry name" value="GNAT-FAMILY ACETYLTRANSFERASE"/>
    <property type="match status" value="1"/>
</dbReference>
<evidence type="ECO:0000313" key="2">
    <source>
        <dbReference type="EMBL" id="KRN09061.1"/>
    </source>
</evidence>
<dbReference type="SUPFAM" id="SSF55729">
    <property type="entry name" value="Acyl-CoA N-acyltransferases (Nat)"/>
    <property type="match status" value="1"/>
</dbReference>
<dbReference type="Proteomes" id="UP000050898">
    <property type="component" value="Unassembled WGS sequence"/>
</dbReference>
<comment type="caution">
    <text evidence="2">The sequence shown here is derived from an EMBL/GenBank/DDBJ whole genome shotgun (WGS) entry which is preliminary data.</text>
</comment>
<protein>
    <submittedName>
        <fullName evidence="2">Ribosomal-protein-alanine acetyltransferase</fullName>
    </submittedName>
</protein>
<evidence type="ECO:0000313" key="3">
    <source>
        <dbReference type="Proteomes" id="UP000050898"/>
    </source>
</evidence>
<dbReference type="Pfam" id="PF00583">
    <property type="entry name" value="Acetyltransf_1"/>
    <property type="match status" value="1"/>
</dbReference>
<dbReference type="PANTHER" id="PTHR43415">
    <property type="entry name" value="SPERMIDINE N(1)-ACETYLTRANSFERASE"/>
    <property type="match status" value="1"/>
</dbReference>
<organism evidence="2 3">
    <name type="scientific">Liquorilactobacillus mali KCTC 3596 = DSM 20444</name>
    <dbReference type="NCBI Taxonomy" id="1046596"/>
    <lineage>
        <taxon>Bacteria</taxon>
        <taxon>Bacillati</taxon>
        <taxon>Bacillota</taxon>
        <taxon>Bacilli</taxon>
        <taxon>Lactobacillales</taxon>
        <taxon>Lactobacillaceae</taxon>
        <taxon>Liquorilactobacillus</taxon>
    </lineage>
</organism>
<feature type="domain" description="N-acetyltransferase" evidence="1">
    <location>
        <begin position="2"/>
        <end position="154"/>
    </location>
</feature>
<keyword evidence="3" id="KW-1185">Reference proteome</keyword>